<dbReference type="RefSeq" id="WP_012476934.1">
    <property type="nucleotide sequence ID" value="NZ_JAJNCO010000020.1"/>
</dbReference>
<dbReference type="AlphaFoldDB" id="A0AAW4XPP6"/>
<proteinExistence type="predicted"/>
<dbReference type="Proteomes" id="UP001198630">
    <property type="component" value="Unassembled WGS sequence"/>
</dbReference>
<accession>A0AAW4XPP6</accession>
<comment type="caution">
    <text evidence="1">The sequence shown here is derived from an EMBL/GenBank/DDBJ whole genome shotgun (WGS) entry which is preliminary data.</text>
</comment>
<evidence type="ECO:0000313" key="2">
    <source>
        <dbReference type="Proteomes" id="UP001198630"/>
    </source>
</evidence>
<name>A0AAW4XPP6_RHORH</name>
<protein>
    <submittedName>
        <fullName evidence="1">Uncharacterized protein</fullName>
    </submittedName>
</protein>
<organism evidence="1 2">
    <name type="scientific">Rhodococcus rhodochrous</name>
    <dbReference type="NCBI Taxonomy" id="1829"/>
    <lineage>
        <taxon>Bacteria</taxon>
        <taxon>Bacillati</taxon>
        <taxon>Actinomycetota</taxon>
        <taxon>Actinomycetes</taxon>
        <taxon>Mycobacteriales</taxon>
        <taxon>Nocardiaceae</taxon>
        <taxon>Rhodococcus</taxon>
    </lineage>
</organism>
<dbReference type="EMBL" id="JAJNCO010000020">
    <property type="protein sequence ID" value="MCD2114407.1"/>
    <property type="molecule type" value="Genomic_DNA"/>
</dbReference>
<evidence type="ECO:0000313" key="1">
    <source>
        <dbReference type="EMBL" id="MCD2114407.1"/>
    </source>
</evidence>
<reference evidence="1" key="1">
    <citation type="submission" date="2021-11" db="EMBL/GenBank/DDBJ databases">
        <title>Development of a sustainable strategy for remediation of hydrocarbon-contaminated territories based on the waste exchange concept.</title>
        <authorList>
            <person name="Elkin A."/>
        </authorList>
    </citation>
    <scope>NUCLEOTIDE SEQUENCE</scope>
    <source>
        <strain evidence="1">IEGM 757</strain>
    </source>
</reference>
<gene>
    <name evidence="1" type="ORF">LQ384_25180</name>
</gene>
<sequence length="220" mass="23428">MNSPDLFSTTRTIADLAAVRDAHAPIALDPATAATDMAPDHTSATRALSALWALVPYAERTGATPDDLESVLADLTADLRHLADRLGTDWHEITRRADGYYGDETDGTDQGPAPARRPAAPELEVIVVRDPDGPSVIEAFLDGVPVRPTEYVIDAGAGWHWNDWTEARDANLATASPATRAALLSHYDNPPGGQYVEDRDDAPWIDSVPAPAATVDGAAQ</sequence>